<dbReference type="Pfam" id="PF13705">
    <property type="entry name" value="TRC8_N"/>
    <property type="match status" value="1"/>
</dbReference>
<feature type="transmembrane region" description="Helical" evidence="9">
    <location>
        <begin position="458"/>
        <end position="481"/>
    </location>
</feature>
<evidence type="ECO:0000313" key="11">
    <source>
        <dbReference type="EMBL" id="RUS76373.1"/>
    </source>
</evidence>
<keyword evidence="3" id="KW-0479">Metal-binding</keyword>
<dbReference type="STRING" id="188477.A0A3S0ZJR3"/>
<protein>
    <recommendedName>
        <fullName evidence="10">RING-type domain-containing protein</fullName>
    </recommendedName>
</protein>
<evidence type="ECO:0000256" key="9">
    <source>
        <dbReference type="SAM" id="Phobius"/>
    </source>
</evidence>
<evidence type="ECO:0000256" key="7">
    <source>
        <dbReference type="ARBA" id="ARBA00023136"/>
    </source>
</evidence>
<feature type="domain" description="RING-type" evidence="10">
    <location>
        <begin position="586"/>
        <end position="624"/>
    </location>
</feature>
<dbReference type="SMART" id="SM00744">
    <property type="entry name" value="RINGv"/>
    <property type="match status" value="1"/>
</dbReference>
<dbReference type="InterPro" id="IPR011016">
    <property type="entry name" value="Znf_RING-CH"/>
</dbReference>
<evidence type="ECO:0000256" key="6">
    <source>
        <dbReference type="ARBA" id="ARBA00022989"/>
    </source>
</evidence>
<keyword evidence="2 9" id="KW-0812">Transmembrane</keyword>
<keyword evidence="4 8" id="KW-0863">Zinc-finger</keyword>
<dbReference type="SMART" id="SM00184">
    <property type="entry name" value="RING"/>
    <property type="match status" value="1"/>
</dbReference>
<feature type="transmembrane region" description="Helical" evidence="9">
    <location>
        <begin position="63"/>
        <end position="84"/>
    </location>
</feature>
<dbReference type="PANTHER" id="PTHR22763:SF163">
    <property type="entry name" value="E3 UBIQUITIN-PROTEIN LIGASE RNF139"/>
    <property type="match status" value="1"/>
</dbReference>
<dbReference type="OrthoDB" id="4348522at2759"/>
<dbReference type="EMBL" id="RQTK01000667">
    <property type="protein sequence ID" value="RUS76373.1"/>
    <property type="molecule type" value="Genomic_DNA"/>
</dbReference>
<evidence type="ECO:0000259" key="10">
    <source>
        <dbReference type="PROSITE" id="PS50089"/>
    </source>
</evidence>
<dbReference type="Pfam" id="PF13639">
    <property type="entry name" value="zf-RING_2"/>
    <property type="match status" value="1"/>
</dbReference>
<organism evidence="11 12">
    <name type="scientific">Elysia chlorotica</name>
    <name type="common">Eastern emerald elysia</name>
    <name type="synonym">Sea slug</name>
    <dbReference type="NCBI Taxonomy" id="188477"/>
    <lineage>
        <taxon>Eukaryota</taxon>
        <taxon>Metazoa</taxon>
        <taxon>Spiralia</taxon>
        <taxon>Lophotrochozoa</taxon>
        <taxon>Mollusca</taxon>
        <taxon>Gastropoda</taxon>
        <taxon>Heterobranchia</taxon>
        <taxon>Euthyneura</taxon>
        <taxon>Panpulmonata</taxon>
        <taxon>Sacoglossa</taxon>
        <taxon>Placobranchoidea</taxon>
        <taxon>Plakobranchidae</taxon>
        <taxon>Elysia</taxon>
    </lineage>
</organism>
<feature type="transmembrane region" description="Helical" evidence="9">
    <location>
        <begin position="191"/>
        <end position="207"/>
    </location>
</feature>
<dbReference type="GO" id="GO:0061630">
    <property type="term" value="F:ubiquitin protein ligase activity"/>
    <property type="evidence" value="ECO:0007669"/>
    <property type="project" value="TreeGrafter"/>
</dbReference>
<evidence type="ECO:0000256" key="5">
    <source>
        <dbReference type="ARBA" id="ARBA00022833"/>
    </source>
</evidence>
<dbReference type="AlphaFoldDB" id="A0A3S0ZJR3"/>
<dbReference type="InterPro" id="IPR001841">
    <property type="entry name" value="Znf_RING"/>
</dbReference>
<reference evidence="11 12" key="1">
    <citation type="submission" date="2019-01" db="EMBL/GenBank/DDBJ databases">
        <title>A draft genome assembly of the solar-powered sea slug Elysia chlorotica.</title>
        <authorList>
            <person name="Cai H."/>
            <person name="Li Q."/>
            <person name="Fang X."/>
            <person name="Li J."/>
            <person name="Curtis N.E."/>
            <person name="Altenburger A."/>
            <person name="Shibata T."/>
            <person name="Feng M."/>
            <person name="Maeda T."/>
            <person name="Schwartz J.A."/>
            <person name="Shigenobu S."/>
            <person name="Lundholm N."/>
            <person name="Nishiyama T."/>
            <person name="Yang H."/>
            <person name="Hasebe M."/>
            <person name="Li S."/>
            <person name="Pierce S.K."/>
            <person name="Wang J."/>
        </authorList>
    </citation>
    <scope>NUCLEOTIDE SEQUENCE [LARGE SCALE GENOMIC DNA]</scope>
    <source>
        <strain evidence="11">EC2010</strain>
        <tissue evidence="11">Whole organism of an adult</tissue>
    </source>
</reference>
<evidence type="ECO:0000256" key="3">
    <source>
        <dbReference type="ARBA" id="ARBA00022723"/>
    </source>
</evidence>
<feature type="transmembrane region" description="Helical" evidence="9">
    <location>
        <begin position="501"/>
        <end position="527"/>
    </location>
</feature>
<keyword evidence="7 9" id="KW-0472">Membrane</keyword>
<evidence type="ECO:0000256" key="4">
    <source>
        <dbReference type="ARBA" id="ARBA00022771"/>
    </source>
</evidence>
<sequence length="646" mass="72190">MSTTRKLMIVFARLPLLFLIDSILNGALLDFSSSSLKLDLQDTATYPLEAASEAFSSSSVSSFFAALFWFGVKTAVISLSLVLVCSPVNSLLDVYGCLFGLGMLYLSYHLNHYVVQKMVNTHSAVSESCNVGHNVSENLKIEDIGNEETLSIVVVMVIQLCFVLVLDRICISSTMSKTDLIAKYARYPTDIVLYCSVTLPLFFRSFTDMDSGIIKLSPSLAMLLPLTLLLIHSFFVMLNLIRIVQVGVVVMKAGVRELGIDGLLMQFMDKTNVSWLLQIFFVSKVTHLLVTSEVLNGIPSWLSLSQQEIITTLMTLMKEILFTMCGTILCIMGLASIVSIISGLGLRIVYAIMGAHDDEEGIQPAVSGFLFVLLAMQTGITSINDSNRLMLLFQNCVLLFVANQHVVQTVAANLVLRASTEEVAIANHLRPMLPYLVFFTFPFTVVASLWHYPFRMSWLLAISAFSLELMIKSTTTLSIYVINMFHTHTNYLQENVEDLLFYLKAVCGCLEFACGIFLLFNGAYIFLFESGGIIRLVMMVIHFYCNIYQTALKGWSTYKLRQSAWEKVNKLQPASQEQLDENDDICPICYQEMTEAVVVKCSHVFHKGCLQKWLSIQEKCPLCHVDLTEDISSSPNSNNNDAEPVR</sequence>
<dbReference type="InterPro" id="IPR050731">
    <property type="entry name" value="HRD1_E3_ubiq-ligases"/>
</dbReference>
<keyword evidence="6 9" id="KW-1133">Transmembrane helix</keyword>
<dbReference type="InterPro" id="IPR025754">
    <property type="entry name" value="TRC8_N_dom"/>
</dbReference>
<comment type="subcellular location">
    <subcellularLocation>
        <location evidence="1">Membrane</location>
        <topology evidence="1">Multi-pass membrane protein</topology>
    </subcellularLocation>
</comment>
<dbReference type="GO" id="GO:0036503">
    <property type="term" value="P:ERAD pathway"/>
    <property type="evidence" value="ECO:0007669"/>
    <property type="project" value="TreeGrafter"/>
</dbReference>
<comment type="caution">
    <text evidence="11">The sequence shown here is derived from an EMBL/GenBank/DDBJ whole genome shotgun (WGS) entry which is preliminary data.</text>
</comment>
<keyword evidence="12" id="KW-1185">Reference proteome</keyword>
<accession>A0A3S0ZJR3</accession>
<dbReference type="GO" id="GO:0036513">
    <property type="term" value="C:Derlin-1 retrotranslocation complex"/>
    <property type="evidence" value="ECO:0007669"/>
    <property type="project" value="TreeGrafter"/>
</dbReference>
<feature type="transmembrane region" description="Helical" evidence="9">
    <location>
        <begin position="320"/>
        <end position="353"/>
    </location>
</feature>
<dbReference type="SUPFAM" id="SSF57850">
    <property type="entry name" value="RING/U-box"/>
    <property type="match status" value="1"/>
</dbReference>
<evidence type="ECO:0000256" key="2">
    <source>
        <dbReference type="ARBA" id="ARBA00022692"/>
    </source>
</evidence>
<feature type="transmembrane region" description="Helical" evidence="9">
    <location>
        <begin position="149"/>
        <end position="170"/>
    </location>
</feature>
<feature type="transmembrane region" description="Helical" evidence="9">
    <location>
        <begin position="433"/>
        <end position="452"/>
    </location>
</feature>
<dbReference type="PANTHER" id="PTHR22763">
    <property type="entry name" value="RING ZINC FINGER PROTEIN"/>
    <property type="match status" value="1"/>
</dbReference>
<feature type="transmembrane region" description="Helical" evidence="9">
    <location>
        <begin position="219"/>
        <end position="241"/>
    </location>
</feature>
<feature type="transmembrane region" description="Helical" evidence="9">
    <location>
        <begin position="365"/>
        <end position="383"/>
    </location>
</feature>
<dbReference type="Gene3D" id="3.30.40.10">
    <property type="entry name" value="Zinc/RING finger domain, C3HC4 (zinc finger)"/>
    <property type="match status" value="1"/>
</dbReference>
<evidence type="ECO:0000313" key="12">
    <source>
        <dbReference type="Proteomes" id="UP000271974"/>
    </source>
</evidence>
<dbReference type="PROSITE" id="PS50089">
    <property type="entry name" value="ZF_RING_2"/>
    <property type="match status" value="1"/>
</dbReference>
<keyword evidence="5" id="KW-0862">Zinc</keyword>
<dbReference type="Proteomes" id="UP000271974">
    <property type="component" value="Unassembled WGS sequence"/>
</dbReference>
<proteinExistence type="predicted"/>
<gene>
    <name evidence="11" type="ORF">EGW08_015853</name>
</gene>
<feature type="transmembrane region" description="Helical" evidence="9">
    <location>
        <begin position="533"/>
        <end position="552"/>
    </location>
</feature>
<dbReference type="GO" id="GO:0008270">
    <property type="term" value="F:zinc ion binding"/>
    <property type="evidence" value="ECO:0007669"/>
    <property type="project" value="UniProtKB-KW"/>
</dbReference>
<evidence type="ECO:0000256" key="1">
    <source>
        <dbReference type="ARBA" id="ARBA00004141"/>
    </source>
</evidence>
<evidence type="ECO:0000256" key="8">
    <source>
        <dbReference type="PROSITE-ProRule" id="PRU00175"/>
    </source>
</evidence>
<dbReference type="InterPro" id="IPR013083">
    <property type="entry name" value="Znf_RING/FYVE/PHD"/>
</dbReference>
<name>A0A3S0ZJR3_ELYCH</name>
<dbReference type="GO" id="GO:0043161">
    <property type="term" value="P:proteasome-mediated ubiquitin-dependent protein catabolic process"/>
    <property type="evidence" value="ECO:0007669"/>
    <property type="project" value="TreeGrafter"/>
</dbReference>
<feature type="transmembrane region" description="Helical" evidence="9">
    <location>
        <begin position="91"/>
        <end position="108"/>
    </location>
</feature>